<reference evidence="10" key="2">
    <citation type="submission" date="2016-11" db="EMBL/GenBank/DDBJ databases">
        <authorList>
            <person name="Varghese N."/>
            <person name="Submissions S."/>
        </authorList>
    </citation>
    <scope>NUCLEOTIDE SEQUENCE [LARGE SCALE GENOMIC DNA]</scope>
    <source>
        <strain evidence="10">DSM 19729</strain>
    </source>
</reference>
<dbReference type="InterPro" id="IPR004358">
    <property type="entry name" value="Sig_transdc_His_kin-like_C"/>
</dbReference>
<dbReference type="PROSITE" id="PS50110">
    <property type="entry name" value="RESPONSE_REGULATORY"/>
    <property type="match status" value="1"/>
</dbReference>
<organism evidence="9 10">
    <name type="scientific">Flavobacterium granuli</name>
    <dbReference type="NCBI Taxonomy" id="280093"/>
    <lineage>
        <taxon>Bacteria</taxon>
        <taxon>Pseudomonadati</taxon>
        <taxon>Bacteroidota</taxon>
        <taxon>Flavobacteriia</taxon>
        <taxon>Flavobacteriales</taxon>
        <taxon>Flavobacteriaceae</taxon>
        <taxon>Flavobacterium</taxon>
    </lineage>
</organism>
<dbReference type="RefSeq" id="WP_072945981.1">
    <property type="nucleotide sequence ID" value="NZ_PVUB01000006.1"/>
</dbReference>
<dbReference type="GO" id="GO:0000155">
    <property type="term" value="F:phosphorelay sensor kinase activity"/>
    <property type="evidence" value="ECO:0007669"/>
    <property type="project" value="InterPro"/>
</dbReference>
<dbReference type="SUPFAM" id="SSF52172">
    <property type="entry name" value="CheY-like"/>
    <property type="match status" value="1"/>
</dbReference>
<dbReference type="Gene3D" id="1.25.40.10">
    <property type="entry name" value="Tetratricopeptide repeat domain"/>
    <property type="match status" value="2"/>
</dbReference>
<dbReference type="SMART" id="SM00387">
    <property type="entry name" value="HATPase_c"/>
    <property type="match status" value="1"/>
</dbReference>
<comment type="catalytic activity">
    <reaction evidence="1">
        <text>ATP + protein L-histidine = ADP + protein N-phospho-L-histidine.</text>
        <dbReference type="EC" id="2.7.13.3"/>
    </reaction>
</comment>
<keyword evidence="11" id="KW-1185">Reference proteome</keyword>
<dbReference type="PRINTS" id="PR00344">
    <property type="entry name" value="BCTRLSENSOR"/>
</dbReference>
<name>A0A1M5TX24_9FLAO</name>
<evidence type="ECO:0000313" key="11">
    <source>
        <dbReference type="Proteomes" id="UP000237771"/>
    </source>
</evidence>
<dbReference type="InterPro" id="IPR011990">
    <property type="entry name" value="TPR-like_helical_dom_sf"/>
</dbReference>
<keyword evidence="5" id="KW-1133">Transmembrane helix</keyword>
<dbReference type="Gene3D" id="3.30.565.10">
    <property type="entry name" value="Histidine kinase-like ATPase, C-terminal domain"/>
    <property type="match status" value="1"/>
</dbReference>
<dbReference type="AlphaFoldDB" id="A0A1M5TX24"/>
<evidence type="ECO:0000256" key="5">
    <source>
        <dbReference type="SAM" id="Phobius"/>
    </source>
</evidence>
<reference evidence="8 11" key="3">
    <citation type="submission" date="2018-03" db="EMBL/GenBank/DDBJ databases">
        <title>Genomic Encyclopedia of Archaeal and Bacterial Type Strains, Phase II (KMG-II): from individual species to whole genera.</title>
        <authorList>
            <person name="Goeker M."/>
        </authorList>
    </citation>
    <scope>NUCLEOTIDE SEQUENCE [LARGE SCALE GENOMIC DNA]</scope>
    <source>
        <strain evidence="8 11">DSM 17797</strain>
    </source>
</reference>
<dbReference type="CDD" id="cd16922">
    <property type="entry name" value="HATPase_EvgS-ArcB-TorS-like"/>
    <property type="match status" value="1"/>
</dbReference>
<feature type="domain" description="Response regulatory" evidence="7">
    <location>
        <begin position="615"/>
        <end position="729"/>
    </location>
</feature>
<dbReference type="Pfam" id="PF02518">
    <property type="entry name" value="HATPase_c"/>
    <property type="match status" value="1"/>
</dbReference>
<proteinExistence type="predicted"/>
<dbReference type="InterPro" id="IPR001789">
    <property type="entry name" value="Sig_transdc_resp-reg_receiver"/>
</dbReference>
<dbReference type="CDD" id="cd17546">
    <property type="entry name" value="REC_hyHK_CKI1_RcsC-like"/>
    <property type="match status" value="1"/>
</dbReference>
<dbReference type="EMBL" id="PVUB01000006">
    <property type="protein sequence ID" value="PRZ22885.1"/>
    <property type="molecule type" value="Genomic_DNA"/>
</dbReference>
<dbReference type="InterPro" id="IPR036097">
    <property type="entry name" value="HisK_dim/P_sf"/>
</dbReference>
<evidence type="ECO:0000256" key="4">
    <source>
        <dbReference type="PROSITE-ProRule" id="PRU00169"/>
    </source>
</evidence>
<dbReference type="InterPro" id="IPR011006">
    <property type="entry name" value="CheY-like_superfamily"/>
</dbReference>
<accession>A0A1M5TX24</accession>
<dbReference type="SUPFAM" id="SSF47384">
    <property type="entry name" value="Homodimeric domain of signal transducing histidine kinase"/>
    <property type="match status" value="1"/>
</dbReference>
<reference evidence="9" key="1">
    <citation type="submission" date="2016-11" db="EMBL/GenBank/DDBJ databases">
        <authorList>
            <person name="Jaros S."/>
            <person name="Januszkiewicz K."/>
            <person name="Wedrychowicz H."/>
        </authorList>
    </citation>
    <scope>NUCLEOTIDE SEQUENCE [LARGE SCALE GENOMIC DNA]</scope>
    <source>
        <strain evidence="9">DSM 19729</strain>
    </source>
</reference>
<dbReference type="InterPro" id="IPR005467">
    <property type="entry name" value="His_kinase_dom"/>
</dbReference>
<dbReference type="STRING" id="280093.SAMN05443373_11615"/>
<keyword evidence="5" id="KW-0472">Membrane</keyword>
<evidence type="ECO:0000313" key="8">
    <source>
        <dbReference type="EMBL" id="PRZ22885.1"/>
    </source>
</evidence>
<dbReference type="Gene3D" id="3.40.50.2300">
    <property type="match status" value="1"/>
</dbReference>
<dbReference type="CDD" id="cd00082">
    <property type="entry name" value="HisKA"/>
    <property type="match status" value="1"/>
</dbReference>
<evidence type="ECO:0000313" key="9">
    <source>
        <dbReference type="EMBL" id="SHH55156.1"/>
    </source>
</evidence>
<dbReference type="SMART" id="SM00448">
    <property type="entry name" value="REC"/>
    <property type="match status" value="1"/>
</dbReference>
<dbReference type="Gene3D" id="1.10.287.130">
    <property type="match status" value="1"/>
</dbReference>
<dbReference type="SMART" id="SM00388">
    <property type="entry name" value="HisKA"/>
    <property type="match status" value="1"/>
</dbReference>
<dbReference type="PANTHER" id="PTHR45339:SF5">
    <property type="entry name" value="HISTIDINE KINASE"/>
    <property type="match status" value="1"/>
</dbReference>
<dbReference type="InterPro" id="IPR003594">
    <property type="entry name" value="HATPase_dom"/>
</dbReference>
<dbReference type="PROSITE" id="PS50109">
    <property type="entry name" value="HIS_KIN"/>
    <property type="match status" value="1"/>
</dbReference>
<dbReference type="InterPro" id="IPR036890">
    <property type="entry name" value="HATPase_C_sf"/>
</dbReference>
<evidence type="ECO:0000259" key="7">
    <source>
        <dbReference type="PROSITE" id="PS50110"/>
    </source>
</evidence>
<dbReference type="EMBL" id="FQWO01000016">
    <property type="protein sequence ID" value="SHH55156.1"/>
    <property type="molecule type" value="Genomic_DNA"/>
</dbReference>
<keyword evidence="5" id="KW-0812">Transmembrane</keyword>
<evidence type="ECO:0000256" key="1">
    <source>
        <dbReference type="ARBA" id="ARBA00000085"/>
    </source>
</evidence>
<feature type="modified residue" description="4-aspartylphosphate" evidence="4">
    <location>
        <position position="664"/>
    </location>
</feature>
<dbReference type="FunFam" id="3.30.565.10:FF:000010">
    <property type="entry name" value="Sensor histidine kinase RcsC"/>
    <property type="match status" value="1"/>
</dbReference>
<evidence type="ECO:0000313" key="10">
    <source>
        <dbReference type="Proteomes" id="UP000184384"/>
    </source>
</evidence>
<dbReference type="SUPFAM" id="SSF55874">
    <property type="entry name" value="ATPase domain of HSP90 chaperone/DNA topoisomerase II/histidine kinase"/>
    <property type="match status" value="1"/>
</dbReference>
<dbReference type="Proteomes" id="UP000237771">
    <property type="component" value="Unassembled WGS sequence"/>
</dbReference>
<sequence>MYNGIQIILLILFSLNTLSSQSNTTEDMLSNKEILGLIKQSSSFLHEYKFENSFEISRKALHHAIINKDNYLIARSYNNIAANYQGLAEYDKAIFYFVKGLLYANRTNNDTIKSWLNNNLGNLYGFDKNQFSTGLKYYKKALWHSEKTNDSAQIYVTKLNLAWAYFYIGNFEKGEPYLNFINVQQKKFGSEKTAVALNMLNGVFYSHKNEYNKARSYFVKAIALGNQGKEKQDLSYAYDEYSKLLFKIGDYKKAYENMAAFNKLNNELTDFKKLRKANLEGINLELDEYKRKVNTIETEKELQYQSLKKSRIIVVLFIAALIVLLLLLYTLYKSYRFKQKKNKELTITNKELSVAKENAEVASLQKSQFVSTISHELRTPLYGVVGITNMLLDEHKELANSPHLSSLKFSARYLLSLVNDVLQINKIEENRIVLENMTFNISDEINMIKNSLSFLAKNHDNKINVYIDPAIPEYLIGDKLRLSQILINLVSNALKFTQSGEVKIKVDLVKLEDKECSVKFNIEDNGIGIAKEDQDKIFDTFVQIGRKEIDYQGTGLGLAIVKRLLNLFDSSISLESEAGKGTKFTFVIKFEHDSTKSVEMINNIEVDLGTNQVFKILVVEDNKINQVIIKKIIEKQNSNCIIVNDGFAALEILDKDKFDVILMDINMPIINGFETTRRIREKGINTPVIALTAFNKEEISEEAISAGFDDIINKPFESEALFKSINYLLLRQETLSLN</sequence>
<feature type="domain" description="Histidine kinase" evidence="6">
    <location>
        <begin position="372"/>
        <end position="592"/>
    </location>
</feature>
<dbReference type="Pfam" id="PF00072">
    <property type="entry name" value="Response_reg"/>
    <property type="match status" value="1"/>
</dbReference>
<dbReference type="PANTHER" id="PTHR45339">
    <property type="entry name" value="HYBRID SIGNAL TRANSDUCTION HISTIDINE KINASE J"/>
    <property type="match status" value="1"/>
</dbReference>
<protein>
    <recommendedName>
        <fullName evidence="2">histidine kinase</fullName>
        <ecNumber evidence="2">2.7.13.3</ecNumber>
    </recommendedName>
</protein>
<evidence type="ECO:0000259" key="6">
    <source>
        <dbReference type="PROSITE" id="PS50109"/>
    </source>
</evidence>
<evidence type="ECO:0000256" key="2">
    <source>
        <dbReference type="ARBA" id="ARBA00012438"/>
    </source>
</evidence>
<dbReference type="SUPFAM" id="SSF48452">
    <property type="entry name" value="TPR-like"/>
    <property type="match status" value="1"/>
</dbReference>
<dbReference type="Proteomes" id="UP000184384">
    <property type="component" value="Unassembled WGS sequence"/>
</dbReference>
<evidence type="ECO:0000256" key="3">
    <source>
        <dbReference type="ARBA" id="ARBA00022553"/>
    </source>
</evidence>
<keyword evidence="3 4" id="KW-0597">Phosphoprotein</keyword>
<dbReference type="InterPro" id="IPR003661">
    <property type="entry name" value="HisK_dim/P_dom"/>
</dbReference>
<feature type="transmembrane region" description="Helical" evidence="5">
    <location>
        <begin position="312"/>
        <end position="332"/>
    </location>
</feature>
<gene>
    <name evidence="8" type="ORF">BC624_106134</name>
    <name evidence="9" type="ORF">SAMN05443373_11615</name>
</gene>
<dbReference type="Pfam" id="PF00512">
    <property type="entry name" value="HisKA"/>
    <property type="match status" value="1"/>
</dbReference>
<dbReference type="EC" id="2.7.13.3" evidence="2"/>